<dbReference type="Proteomes" id="UP000636505">
    <property type="component" value="Unassembled WGS sequence"/>
</dbReference>
<accession>A0A8J7ALT0</accession>
<protein>
    <submittedName>
        <fullName evidence="1">Uncharacterized protein</fullName>
    </submittedName>
</protein>
<keyword evidence="2" id="KW-1185">Reference proteome</keyword>
<name>A0A8J7ALT0_9CYAN</name>
<evidence type="ECO:0000313" key="1">
    <source>
        <dbReference type="EMBL" id="MBE9076809.1"/>
    </source>
</evidence>
<dbReference type="RefSeq" id="WP_193905468.1">
    <property type="nucleotide sequence ID" value="NZ_JADEXG010000009.1"/>
</dbReference>
<reference evidence="1" key="1">
    <citation type="submission" date="2020-10" db="EMBL/GenBank/DDBJ databases">
        <authorList>
            <person name="Castelo-Branco R."/>
            <person name="Eusebio N."/>
            <person name="Adriana R."/>
            <person name="Vieira A."/>
            <person name="Brugerolle De Fraissinette N."/>
            <person name="Rezende De Castro R."/>
            <person name="Schneider M.P."/>
            <person name="Vasconcelos V."/>
            <person name="Leao P.N."/>
        </authorList>
    </citation>
    <scope>NUCLEOTIDE SEQUENCE</scope>
    <source>
        <strain evidence="1">LEGE 07310</strain>
    </source>
</reference>
<sequence length="343" mass="38035">MVMTSNGINAATAWYVPLGELDKPEGAPLQRAEGKPAATDTLVQEGGSFTITLETFCINGHHDERSDNDLLVRSRIKYGSAPLTEAINFFGADIPAGQVQENLLSEYIFSQENYDGRDRVYLEIDITEVDRNLAGDSSLLSGLQTIKADFGAIFPTLLPFAAVAVNTLSKLTKLTARRDDNKIVFKNSLDFSLVGAEGEARLRCGAYILFNSPVEAVQYRLRGLKIEYFTPSEQGNPVKDDYVVIKVVPVLLNTGHDEDLLENQQLAVVLSHANQKQAGMADRLSQRKFLQSFIQDAQKMRDLDRFLNLKGVIDLNLPLNPNQQETFLRLAQKFKGVIAALKQ</sequence>
<dbReference type="AlphaFoldDB" id="A0A8J7ALT0"/>
<comment type="caution">
    <text evidence="1">The sequence shown here is derived from an EMBL/GenBank/DDBJ whole genome shotgun (WGS) entry which is preliminary data.</text>
</comment>
<gene>
    <name evidence="1" type="ORF">IQ241_05780</name>
</gene>
<organism evidence="1 2">
    <name type="scientific">Vasconcelosia minhoensis LEGE 07310</name>
    <dbReference type="NCBI Taxonomy" id="915328"/>
    <lineage>
        <taxon>Bacteria</taxon>
        <taxon>Bacillati</taxon>
        <taxon>Cyanobacteriota</taxon>
        <taxon>Cyanophyceae</taxon>
        <taxon>Nodosilineales</taxon>
        <taxon>Cymatolegaceae</taxon>
        <taxon>Vasconcelosia</taxon>
        <taxon>Vasconcelosia minhoensis</taxon>
    </lineage>
</organism>
<evidence type="ECO:0000313" key="2">
    <source>
        <dbReference type="Proteomes" id="UP000636505"/>
    </source>
</evidence>
<proteinExistence type="predicted"/>
<dbReference type="EMBL" id="JADEXG010000009">
    <property type="protein sequence ID" value="MBE9076809.1"/>
    <property type="molecule type" value="Genomic_DNA"/>
</dbReference>